<comment type="subcellular location">
    <subcellularLocation>
        <location evidence="1">Membrane</location>
        <topology evidence="1">Multi-pass membrane protein</topology>
    </subcellularLocation>
</comment>
<keyword evidence="5 6" id="KW-0472">Membrane</keyword>
<dbReference type="CDD" id="cd06186">
    <property type="entry name" value="NOX_Duox_like_FAD_NADP"/>
    <property type="match status" value="1"/>
</dbReference>
<keyword evidence="2 6" id="KW-0812">Transmembrane</keyword>
<reference evidence="8" key="1">
    <citation type="submission" date="2021-01" db="EMBL/GenBank/DDBJ databases">
        <authorList>
            <person name="Corre E."/>
            <person name="Pelletier E."/>
            <person name="Niang G."/>
            <person name="Scheremetjew M."/>
            <person name="Finn R."/>
            <person name="Kale V."/>
            <person name="Holt S."/>
            <person name="Cochrane G."/>
            <person name="Meng A."/>
            <person name="Brown T."/>
            <person name="Cohen L."/>
        </authorList>
    </citation>
    <scope>NUCLEOTIDE SEQUENCE</scope>
    <source>
        <strain evidence="8">CCMP1510</strain>
    </source>
</reference>
<feature type="transmembrane region" description="Helical" evidence="6">
    <location>
        <begin position="284"/>
        <end position="306"/>
    </location>
</feature>
<dbReference type="PROSITE" id="PS51384">
    <property type="entry name" value="FAD_FR"/>
    <property type="match status" value="1"/>
</dbReference>
<dbReference type="PANTHER" id="PTHR11972:SF153">
    <property type="entry name" value="SUPEROXIDE-GENERATING NADPH OXIDASE HEAVY CHAIN SUBUNIT A"/>
    <property type="match status" value="1"/>
</dbReference>
<evidence type="ECO:0000256" key="4">
    <source>
        <dbReference type="ARBA" id="ARBA00023002"/>
    </source>
</evidence>
<proteinExistence type="predicted"/>
<dbReference type="InterPro" id="IPR017927">
    <property type="entry name" value="FAD-bd_FR_type"/>
</dbReference>
<feature type="transmembrane region" description="Helical" evidence="6">
    <location>
        <begin position="748"/>
        <end position="768"/>
    </location>
</feature>
<evidence type="ECO:0000259" key="7">
    <source>
        <dbReference type="PROSITE" id="PS51384"/>
    </source>
</evidence>
<dbReference type="GO" id="GO:0016491">
    <property type="term" value="F:oxidoreductase activity"/>
    <property type="evidence" value="ECO:0007669"/>
    <property type="project" value="UniProtKB-KW"/>
</dbReference>
<evidence type="ECO:0000313" key="8">
    <source>
        <dbReference type="EMBL" id="CAE0361406.1"/>
    </source>
</evidence>
<dbReference type="PANTHER" id="PTHR11972">
    <property type="entry name" value="NADPH OXIDASE"/>
    <property type="match status" value="1"/>
</dbReference>
<evidence type="ECO:0000256" key="2">
    <source>
        <dbReference type="ARBA" id="ARBA00022692"/>
    </source>
</evidence>
<dbReference type="InterPro" id="IPR013130">
    <property type="entry name" value="Fe3_Rdtase_TM_dom"/>
</dbReference>
<evidence type="ECO:0000256" key="6">
    <source>
        <dbReference type="SAM" id="Phobius"/>
    </source>
</evidence>
<dbReference type="EMBL" id="HBIJ01003094">
    <property type="protein sequence ID" value="CAE0361406.1"/>
    <property type="molecule type" value="Transcribed_RNA"/>
</dbReference>
<evidence type="ECO:0000256" key="1">
    <source>
        <dbReference type="ARBA" id="ARBA00004141"/>
    </source>
</evidence>
<feature type="transmembrane region" description="Helical" evidence="6">
    <location>
        <begin position="68"/>
        <end position="87"/>
    </location>
</feature>
<name>A0A7S3NHM3_9STRA</name>
<dbReference type="Pfam" id="PF08030">
    <property type="entry name" value="NAD_binding_6"/>
    <property type="match status" value="1"/>
</dbReference>
<dbReference type="Pfam" id="PF01794">
    <property type="entry name" value="Ferric_reduct"/>
    <property type="match status" value="1"/>
</dbReference>
<dbReference type="AlphaFoldDB" id="A0A7S3NHM3"/>
<dbReference type="SUPFAM" id="SSF52343">
    <property type="entry name" value="Ferredoxin reductase-like, C-terminal NADP-linked domain"/>
    <property type="match status" value="1"/>
</dbReference>
<dbReference type="InterPro" id="IPR039261">
    <property type="entry name" value="FNR_nucleotide-bd"/>
</dbReference>
<feature type="transmembrane region" description="Helical" evidence="6">
    <location>
        <begin position="157"/>
        <end position="177"/>
    </location>
</feature>
<organism evidence="8">
    <name type="scientific">Aureoumbra lagunensis</name>
    <dbReference type="NCBI Taxonomy" id="44058"/>
    <lineage>
        <taxon>Eukaryota</taxon>
        <taxon>Sar</taxon>
        <taxon>Stramenopiles</taxon>
        <taxon>Ochrophyta</taxon>
        <taxon>Pelagophyceae</taxon>
        <taxon>Pelagomonadales</taxon>
        <taxon>Aureoumbra</taxon>
    </lineage>
</organism>
<keyword evidence="3 6" id="KW-1133">Transmembrane helix</keyword>
<dbReference type="Gene3D" id="3.40.50.80">
    <property type="entry name" value="Nucleotide-binding domain of ferredoxin-NADP reductase (FNR) module"/>
    <property type="match status" value="1"/>
</dbReference>
<feature type="transmembrane region" description="Helical" evidence="6">
    <location>
        <begin position="510"/>
        <end position="536"/>
    </location>
</feature>
<evidence type="ECO:0000256" key="5">
    <source>
        <dbReference type="ARBA" id="ARBA00023136"/>
    </source>
</evidence>
<sequence>MSNFEAIEAGVEEGKLAEGERAEENEEKIKNGYTPLNVEKNKKAPKVLPQGRFIGEQRQEFALWGHNMSLVAALSLIVLGIFGILWVDSGQYGCKINGKVISANLIRAGHIIDGVEGRCLPPSFSTSLITSNSSLVIRKACCDPEGRSSKRKNLGGSVWIGMYCILAGFFCFIFETNTKFGFGLWMPTDWCFYHSKLSLQGIVIASAGILAFGTYATCTAGALCVIAGIVYQYAAHRQEAGDGGRSKYSAAATKKKESSSKKNMLSLPIHWINKRLSVDARATTFWLFLYFSINAIMFFYTLHVWINTIENAEANLKNDDVLLDNCDECPKSTYFSTKDYTRWRDECELNKSLIRNGPLSYWAPLAKACGNTLNFNCALLIMPVTRKVIIFLNELSVGYMRAQKRNAWFESCFRSPFARYVPVAKNIDFHKLISTVMLILGLVHTVAHFFNYWQAPYFTEARFAKWGWAGTSIVTGALILLAMFFIHTAALTQVRHANFEIFWFAHHFFILYYAMLLIHGPVFYLWSIIPIGLYLWERQTRLSRGSIPMVVSRVEWIAPVLAVHFRPIDKSLFDFEEGTYVMLNCPFISQAEWHPFTISSARGDLFTGDRVSLETGEKVIPIPPPTNAPNHIKKKWKKYCPVSLYSKLNNDQTYDTLLDHHETAYHDFVSVHIKVHERDDGTETWTKKLKDYLEMMAPHRKYPFHFTRRDTRGELQIGRQFGPDTKQILRIDGPHAAPAMHYKHYGTVMLIGAGIGMTPCASVLTAMLKYRWRLNFKPEILHFYWVVAHPDVRAFEWFIHRIAELEYELLKQRHSGAVAPRNYAEIHIFVTRPPKDCPNDLSMRSASTITEFSNDAKSDPKPVFTANQLFAEMLYPQTPAANMTAAMEQPKHATNRFQDTWIWNGRPVWSDIFSSVRNQRQHRDIGVCFCGTPFIGKDLAAMCKRFSSVDDDCIFTLHKEKYVPSFVVYFPLIYILHRSF</sequence>
<dbReference type="InterPro" id="IPR013121">
    <property type="entry name" value="Fe_red_NAD-bd_6"/>
</dbReference>
<accession>A0A7S3NHM3</accession>
<feature type="transmembrane region" description="Helical" evidence="6">
    <location>
        <begin position="432"/>
        <end position="454"/>
    </location>
</feature>
<dbReference type="Pfam" id="PF08022">
    <property type="entry name" value="FAD_binding_8"/>
    <property type="match status" value="1"/>
</dbReference>
<gene>
    <name evidence="8" type="ORF">ALAG00032_LOCUS2139</name>
</gene>
<dbReference type="PRINTS" id="PR00466">
    <property type="entry name" value="GP91PHOX"/>
</dbReference>
<feature type="transmembrane region" description="Helical" evidence="6">
    <location>
        <begin position="197"/>
        <end position="230"/>
    </location>
</feature>
<protein>
    <recommendedName>
        <fullName evidence="7">FAD-binding FR-type domain-containing protein</fullName>
    </recommendedName>
</protein>
<evidence type="ECO:0000256" key="3">
    <source>
        <dbReference type="ARBA" id="ARBA00022989"/>
    </source>
</evidence>
<dbReference type="InterPro" id="IPR000778">
    <property type="entry name" value="Cyt_b245_heavy_chain"/>
</dbReference>
<feature type="domain" description="FAD-binding FR-type" evidence="7">
    <location>
        <begin position="544"/>
        <end position="741"/>
    </location>
</feature>
<dbReference type="GO" id="GO:0005886">
    <property type="term" value="C:plasma membrane"/>
    <property type="evidence" value="ECO:0007669"/>
    <property type="project" value="TreeGrafter"/>
</dbReference>
<dbReference type="InterPro" id="IPR013112">
    <property type="entry name" value="FAD-bd_8"/>
</dbReference>
<dbReference type="InterPro" id="IPR050369">
    <property type="entry name" value="RBOH/FRE"/>
</dbReference>
<keyword evidence="4" id="KW-0560">Oxidoreductase</keyword>
<feature type="transmembrane region" description="Helical" evidence="6">
    <location>
        <begin position="466"/>
        <end position="490"/>
    </location>
</feature>